<comment type="caution">
    <text evidence="7">The sequence shown here is derived from an EMBL/GenBank/DDBJ whole genome shotgun (WGS) entry which is preliminary data.</text>
</comment>
<dbReference type="EMBL" id="CAJOBD010001953">
    <property type="protein sequence ID" value="CAF3843753.1"/>
    <property type="molecule type" value="Genomic_DNA"/>
</dbReference>
<dbReference type="EMBL" id="CAJNOT010000623">
    <property type="protein sequence ID" value="CAF1037961.1"/>
    <property type="molecule type" value="Genomic_DNA"/>
</dbReference>
<dbReference type="Proteomes" id="UP000663864">
    <property type="component" value="Unassembled WGS sequence"/>
</dbReference>
<dbReference type="InterPro" id="IPR012951">
    <property type="entry name" value="BBE"/>
</dbReference>
<feature type="domain" description="FAD-binding PCMH-type" evidence="6">
    <location>
        <begin position="65"/>
        <end position="236"/>
    </location>
</feature>
<dbReference type="InterPro" id="IPR016166">
    <property type="entry name" value="FAD-bd_PCMH"/>
</dbReference>
<dbReference type="PROSITE" id="PS51387">
    <property type="entry name" value="FAD_PCMH"/>
    <property type="match status" value="1"/>
</dbReference>
<evidence type="ECO:0000259" key="6">
    <source>
        <dbReference type="PROSITE" id="PS51387"/>
    </source>
</evidence>
<dbReference type="GO" id="GO:0016491">
    <property type="term" value="F:oxidoreductase activity"/>
    <property type="evidence" value="ECO:0007669"/>
    <property type="project" value="UniProtKB-KW"/>
</dbReference>
<dbReference type="Gene3D" id="3.30.465.10">
    <property type="match status" value="1"/>
</dbReference>
<keyword evidence="5" id="KW-0560">Oxidoreductase</keyword>
<evidence type="ECO:0000256" key="2">
    <source>
        <dbReference type="ARBA" id="ARBA00005466"/>
    </source>
</evidence>
<keyword evidence="4" id="KW-0274">FAD</keyword>
<evidence type="ECO:0000313" key="8">
    <source>
        <dbReference type="EMBL" id="CAF3843753.1"/>
    </source>
</evidence>
<gene>
    <name evidence="8" type="ORF">JBS370_LOCUS17816</name>
    <name evidence="7" type="ORF">ZHD862_LOCUS14397</name>
</gene>
<evidence type="ECO:0000256" key="1">
    <source>
        <dbReference type="ARBA" id="ARBA00001974"/>
    </source>
</evidence>
<evidence type="ECO:0000313" key="9">
    <source>
        <dbReference type="Proteomes" id="UP000663864"/>
    </source>
</evidence>
<comment type="similarity">
    <text evidence="2">Belongs to the oxygen-dependent FAD-linked oxidoreductase family.</text>
</comment>
<dbReference type="InterPro" id="IPR016169">
    <property type="entry name" value="FAD-bd_PCMH_sub2"/>
</dbReference>
<reference evidence="7" key="1">
    <citation type="submission" date="2021-02" db="EMBL/GenBank/DDBJ databases">
        <authorList>
            <person name="Nowell W R."/>
        </authorList>
    </citation>
    <scope>NUCLEOTIDE SEQUENCE</scope>
</reference>
<evidence type="ECO:0000256" key="5">
    <source>
        <dbReference type="ARBA" id="ARBA00023002"/>
    </source>
</evidence>
<dbReference type="InterPro" id="IPR006094">
    <property type="entry name" value="Oxid_FAD_bind_N"/>
</dbReference>
<dbReference type="Pfam" id="PF08031">
    <property type="entry name" value="BBE"/>
    <property type="match status" value="1"/>
</dbReference>
<dbReference type="GO" id="GO:0071949">
    <property type="term" value="F:FAD binding"/>
    <property type="evidence" value="ECO:0007669"/>
    <property type="project" value="InterPro"/>
</dbReference>
<dbReference type="Pfam" id="PF01565">
    <property type="entry name" value="FAD_binding_4"/>
    <property type="match status" value="1"/>
</dbReference>
<dbReference type="Gene3D" id="3.40.462.20">
    <property type="match status" value="1"/>
</dbReference>
<evidence type="ECO:0000313" key="7">
    <source>
        <dbReference type="EMBL" id="CAF1037961.1"/>
    </source>
</evidence>
<sequence>MISLSVRFGLALLHSTLILSIFGVIGINTVSMSDLESIITSHGGQVLRITDVGYHKAATLWNAAIQVWPSLIIRPATYDDVALALSTLYSLNVPIRIMGGRHSYGGYCSHRGVVLDSALLKKLEIDWKSETITMQAGLIWSEVYAALNGSEYAIIGGLCPTVGVVGYTSAGGYNSLYSRSYGLGSDNVLSFKVATYNGTIVTASSTSNPDLYWALRGGGGGNFGYVLEMIHKIHRINQTNLPTGQHSFLSITWSNRNDFRAVLRNWLIFVDEVANFDTRIGFDVIIFTNSENSFLLIYGSFNGPHADLESIFQPWLSKGPKPDIYTVKNFTQFEVITVTGMANYPFPVKERQHIVSAMAINITEAMLDVLLESQPNTTFQISQYIGVIYLHDTNKDKNTAWAFPDITFDIAPGFVWYTSEDDSTAINIAESWLKRLMNAAAPTGSIIGGYLNYIDPYMDNWQQMYYREHWDRLREIKTVWDPTWYFRFPQGIPPNNP</sequence>
<dbReference type="InterPro" id="IPR036318">
    <property type="entry name" value="FAD-bd_PCMH-like_sf"/>
</dbReference>
<dbReference type="Proteomes" id="UP000663836">
    <property type="component" value="Unassembled WGS sequence"/>
</dbReference>
<comment type="cofactor">
    <cofactor evidence="1">
        <name>FAD</name>
        <dbReference type="ChEBI" id="CHEBI:57692"/>
    </cofactor>
</comment>
<evidence type="ECO:0000256" key="3">
    <source>
        <dbReference type="ARBA" id="ARBA00022630"/>
    </source>
</evidence>
<keyword evidence="3" id="KW-0285">Flavoprotein</keyword>
<name>A0A814JMU5_9BILA</name>
<dbReference type="PANTHER" id="PTHR42973:SF39">
    <property type="entry name" value="FAD-BINDING PCMH-TYPE DOMAIN-CONTAINING PROTEIN"/>
    <property type="match status" value="1"/>
</dbReference>
<evidence type="ECO:0000256" key="4">
    <source>
        <dbReference type="ARBA" id="ARBA00022827"/>
    </source>
</evidence>
<protein>
    <recommendedName>
        <fullName evidence="6">FAD-binding PCMH-type domain-containing protein</fullName>
    </recommendedName>
</protein>
<dbReference type="AlphaFoldDB" id="A0A814JMU5"/>
<organism evidence="7 9">
    <name type="scientific">Rotaria sordida</name>
    <dbReference type="NCBI Taxonomy" id="392033"/>
    <lineage>
        <taxon>Eukaryota</taxon>
        <taxon>Metazoa</taxon>
        <taxon>Spiralia</taxon>
        <taxon>Gnathifera</taxon>
        <taxon>Rotifera</taxon>
        <taxon>Eurotatoria</taxon>
        <taxon>Bdelloidea</taxon>
        <taxon>Philodinida</taxon>
        <taxon>Philodinidae</taxon>
        <taxon>Rotaria</taxon>
    </lineage>
</organism>
<proteinExistence type="inferred from homology"/>
<dbReference type="SUPFAM" id="SSF56176">
    <property type="entry name" value="FAD-binding/transporter-associated domain-like"/>
    <property type="match status" value="1"/>
</dbReference>
<dbReference type="InterPro" id="IPR050416">
    <property type="entry name" value="FAD-linked_Oxidoreductase"/>
</dbReference>
<accession>A0A814JMU5</accession>
<dbReference type="PANTHER" id="PTHR42973">
    <property type="entry name" value="BINDING OXIDOREDUCTASE, PUTATIVE (AFU_ORTHOLOGUE AFUA_1G17690)-RELATED"/>
    <property type="match status" value="1"/>
</dbReference>